<dbReference type="SUPFAM" id="SSF69572">
    <property type="entry name" value="Activating enzymes of the ubiquitin-like proteins"/>
    <property type="match status" value="1"/>
</dbReference>
<dbReference type="Proteomes" id="UP001596378">
    <property type="component" value="Unassembled WGS sequence"/>
</dbReference>
<dbReference type="EMBL" id="JBHTAI010000005">
    <property type="protein sequence ID" value="MFC7148679.1"/>
    <property type="molecule type" value="Genomic_DNA"/>
</dbReference>
<proteinExistence type="predicted"/>
<keyword evidence="3" id="KW-1185">Reference proteome</keyword>
<dbReference type="PANTHER" id="PTHR10953:SF102">
    <property type="entry name" value="ADENYLYLTRANSFERASE AND SULFURTRANSFERASE MOCS3"/>
    <property type="match status" value="1"/>
</dbReference>
<dbReference type="PANTHER" id="PTHR10953">
    <property type="entry name" value="UBIQUITIN-ACTIVATING ENZYME E1"/>
    <property type="match status" value="1"/>
</dbReference>
<gene>
    <name evidence="2" type="ORF">ACFQMJ_09100</name>
</gene>
<name>A0ABW2F9L5_9BACL</name>
<dbReference type="GO" id="GO:0016779">
    <property type="term" value="F:nucleotidyltransferase activity"/>
    <property type="evidence" value="ECO:0007669"/>
    <property type="project" value="UniProtKB-KW"/>
</dbReference>
<keyword evidence="2" id="KW-0548">Nucleotidyltransferase</keyword>
<evidence type="ECO:0000313" key="2">
    <source>
        <dbReference type="EMBL" id="MFC7148679.1"/>
    </source>
</evidence>
<dbReference type="Pfam" id="PF00899">
    <property type="entry name" value="ThiF"/>
    <property type="match status" value="1"/>
</dbReference>
<keyword evidence="2" id="KW-0808">Transferase</keyword>
<protein>
    <submittedName>
        <fullName evidence="2">ThiF family adenylyltransferase</fullName>
    </submittedName>
</protein>
<organism evidence="2 3">
    <name type="scientific">Cohnella cellulosilytica</name>
    <dbReference type="NCBI Taxonomy" id="986710"/>
    <lineage>
        <taxon>Bacteria</taxon>
        <taxon>Bacillati</taxon>
        <taxon>Bacillota</taxon>
        <taxon>Bacilli</taxon>
        <taxon>Bacillales</taxon>
        <taxon>Paenibacillaceae</taxon>
        <taxon>Cohnella</taxon>
    </lineage>
</organism>
<comment type="caution">
    <text evidence="2">The sequence shown here is derived from an EMBL/GenBank/DDBJ whole genome shotgun (WGS) entry which is preliminary data.</text>
</comment>
<dbReference type="CDD" id="cd00757">
    <property type="entry name" value="ThiF_MoeB_HesA_family"/>
    <property type="match status" value="1"/>
</dbReference>
<dbReference type="InterPro" id="IPR035985">
    <property type="entry name" value="Ubiquitin-activating_enz"/>
</dbReference>
<accession>A0ABW2F9L5</accession>
<dbReference type="RefSeq" id="WP_378052482.1">
    <property type="nucleotide sequence ID" value="NZ_JBHMDN010000055.1"/>
</dbReference>
<reference evidence="3" key="1">
    <citation type="journal article" date="2019" name="Int. J. Syst. Evol. Microbiol.">
        <title>The Global Catalogue of Microorganisms (GCM) 10K type strain sequencing project: providing services to taxonomists for standard genome sequencing and annotation.</title>
        <authorList>
            <consortium name="The Broad Institute Genomics Platform"/>
            <consortium name="The Broad Institute Genome Sequencing Center for Infectious Disease"/>
            <person name="Wu L."/>
            <person name="Ma J."/>
        </authorList>
    </citation>
    <scope>NUCLEOTIDE SEQUENCE [LARGE SCALE GENOMIC DNA]</scope>
    <source>
        <strain evidence="3">KCTC 12907</strain>
    </source>
</reference>
<dbReference type="Gene3D" id="3.40.50.720">
    <property type="entry name" value="NAD(P)-binding Rossmann-like Domain"/>
    <property type="match status" value="1"/>
</dbReference>
<feature type="domain" description="THIF-type NAD/FAD binding fold" evidence="1">
    <location>
        <begin position="13"/>
        <end position="251"/>
    </location>
</feature>
<dbReference type="InterPro" id="IPR000594">
    <property type="entry name" value="ThiF_NAD_FAD-bd"/>
</dbReference>
<sequence length="435" mass="46454">MLREAETEAEERYSRQIRFAPIGAQGQRRLGEASVLVVGAGALGASLAQHMVRAGVGRLRLVDRDYVELSNLHRQTLYDEEDAEAALPKAVAAAAKLRRVNGRARIEAFVADVDRRNAESLAADVDLVLDGTDNAATRLLLSDACFSRGIPLVYGGVAGSGGMTALLVPGDHCCLRCLLGEEAPGGEDGPTCDTLGVISPAVEMVAALQAAEALKALTGNRTALRGTWLTVDAWHFSVKEWQLPTPVERCPYCGWGELPVAVRREPAEHGGFVRLSVNGGRAKERDEAKAAFLGDAAEGAGADTLLGGGLREATPENASIANSPRITTENALLGDEREAAKLVVLCGRDTFQVALKPSVSLAEWRRRLVAAGCAITADNRYLLRASTAADERIVIFAEGRALIQGAGESERAMDIYRHYLSDETRREADEPSVGF</sequence>
<evidence type="ECO:0000259" key="1">
    <source>
        <dbReference type="Pfam" id="PF00899"/>
    </source>
</evidence>
<evidence type="ECO:0000313" key="3">
    <source>
        <dbReference type="Proteomes" id="UP001596378"/>
    </source>
</evidence>
<dbReference type="InterPro" id="IPR045886">
    <property type="entry name" value="ThiF/MoeB/HesA"/>
</dbReference>